<sequence length="101" mass="11639">MTSNISWNNFLEEEEIYYDCLEETVELEPTNKDHSEVESVLSNQSNIEPEPPERKKIKIIGPRNLTLINSDISKTNILPYSRHPATHPTHSDPCTYNEALK</sequence>
<evidence type="ECO:0000313" key="2">
    <source>
        <dbReference type="EMBL" id="MBW0541324.1"/>
    </source>
</evidence>
<dbReference type="EMBL" id="AVOT02045997">
    <property type="protein sequence ID" value="MBW0541324.1"/>
    <property type="molecule type" value="Genomic_DNA"/>
</dbReference>
<protein>
    <submittedName>
        <fullName evidence="2">Uncharacterized protein</fullName>
    </submittedName>
</protein>
<name>A0A9Q3FM27_9BASI</name>
<dbReference type="Proteomes" id="UP000765509">
    <property type="component" value="Unassembled WGS sequence"/>
</dbReference>
<dbReference type="AlphaFoldDB" id="A0A9Q3FM27"/>
<accession>A0A9Q3FM27</accession>
<keyword evidence="3" id="KW-1185">Reference proteome</keyword>
<feature type="region of interest" description="Disordered" evidence="1">
    <location>
        <begin position="79"/>
        <end position="101"/>
    </location>
</feature>
<evidence type="ECO:0000256" key="1">
    <source>
        <dbReference type="SAM" id="MobiDB-lite"/>
    </source>
</evidence>
<proteinExistence type="predicted"/>
<feature type="region of interest" description="Disordered" evidence="1">
    <location>
        <begin position="29"/>
        <end position="54"/>
    </location>
</feature>
<evidence type="ECO:0000313" key="3">
    <source>
        <dbReference type="Proteomes" id="UP000765509"/>
    </source>
</evidence>
<organism evidence="2 3">
    <name type="scientific">Austropuccinia psidii MF-1</name>
    <dbReference type="NCBI Taxonomy" id="1389203"/>
    <lineage>
        <taxon>Eukaryota</taxon>
        <taxon>Fungi</taxon>
        <taxon>Dikarya</taxon>
        <taxon>Basidiomycota</taxon>
        <taxon>Pucciniomycotina</taxon>
        <taxon>Pucciniomycetes</taxon>
        <taxon>Pucciniales</taxon>
        <taxon>Sphaerophragmiaceae</taxon>
        <taxon>Austropuccinia</taxon>
    </lineage>
</organism>
<reference evidence="2" key="1">
    <citation type="submission" date="2021-03" db="EMBL/GenBank/DDBJ databases">
        <title>Draft genome sequence of rust myrtle Austropuccinia psidii MF-1, a brazilian biotype.</title>
        <authorList>
            <person name="Quecine M.C."/>
            <person name="Pachon D.M.R."/>
            <person name="Bonatelli M.L."/>
            <person name="Correr F.H."/>
            <person name="Franceschini L.M."/>
            <person name="Leite T.F."/>
            <person name="Margarido G.R.A."/>
            <person name="Almeida C.A."/>
            <person name="Ferrarezi J.A."/>
            <person name="Labate C.A."/>
        </authorList>
    </citation>
    <scope>NUCLEOTIDE SEQUENCE</scope>
    <source>
        <strain evidence="2">MF-1</strain>
    </source>
</reference>
<comment type="caution">
    <text evidence="2">The sequence shown here is derived from an EMBL/GenBank/DDBJ whole genome shotgun (WGS) entry which is preliminary data.</text>
</comment>
<gene>
    <name evidence="2" type="ORF">O181_081039</name>
</gene>
<dbReference type="OrthoDB" id="413361at2759"/>